<accession>A0A1C3H9E4</accession>
<dbReference type="Gene3D" id="3.40.630.30">
    <property type="match status" value="1"/>
</dbReference>
<dbReference type="AlphaFoldDB" id="A0A1C3H9E4"/>
<dbReference type="PROSITE" id="PS51186">
    <property type="entry name" value="GNAT"/>
    <property type="match status" value="1"/>
</dbReference>
<dbReference type="InterPro" id="IPR016181">
    <property type="entry name" value="Acyl_CoA_acyltransferase"/>
</dbReference>
<proteinExistence type="predicted"/>
<dbReference type="RefSeq" id="WP_070915512.1">
    <property type="nucleotide sequence ID" value="NZ_CAMKIY010000002.1"/>
</dbReference>
<protein>
    <submittedName>
        <fullName evidence="1">Acetyltransferase (GNAT) family protein</fullName>
    </submittedName>
</protein>
<keyword evidence="1" id="KW-0808">Transferase</keyword>
<gene>
    <name evidence="1" type="ORF">PWN146_00326</name>
</gene>
<dbReference type="InterPro" id="IPR000182">
    <property type="entry name" value="GNAT_dom"/>
</dbReference>
<dbReference type="CDD" id="cd04301">
    <property type="entry name" value="NAT_SF"/>
    <property type="match status" value="1"/>
</dbReference>
<dbReference type="Pfam" id="PF00583">
    <property type="entry name" value="Acetyltransf_1"/>
    <property type="match status" value="1"/>
</dbReference>
<dbReference type="PANTHER" id="PTHR43800">
    <property type="entry name" value="PEPTIDYL-LYSINE N-ACETYLTRANSFERASE YJAB"/>
    <property type="match status" value="1"/>
</dbReference>
<dbReference type="EMBL" id="LT575490">
    <property type="protein sequence ID" value="SAY41663.1"/>
    <property type="molecule type" value="Genomic_DNA"/>
</dbReference>
<dbReference type="PANTHER" id="PTHR43800:SF1">
    <property type="entry name" value="PEPTIDYL-LYSINE N-ACETYLTRANSFERASE YJAB"/>
    <property type="match status" value="1"/>
</dbReference>
<name>A0A1C3H9E4_SERMA</name>
<reference evidence="1" key="1">
    <citation type="submission" date="2016-05" db="EMBL/GenBank/DDBJ databases">
        <authorList>
            <person name="Cock P.J.A."/>
            <person name="Cock P.J.A."/>
        </authorList>
    </citation>
    <scope>NUCLEOTIDE SEQUENCE</scope>
    <source>
        <strain evidence="1">PWN146_assembly</strain>
    </source>
</reference>
<evidence type="ECO:0000313" key="1">
    <source>
        <dbReference type="EMBL" id="SAY41663.1"/>
    </source>
</evidence>
<organism evidence="1">
    <name type="scientific">Serratia marcescens</name>
    <dbReference type="NCBI Taxonomy" id="615"/>
    <lineage>
        <taxon>Bacteria</taxon>
        <taxon>Pseudomonadati</taxon>
        <taxon>Pseudomonadota</taxon>
        <taxon>Gammaproteobacteria</taxon>
        <taxon>Enterobacterales</taxon>
        <taxon>Yersiniaceae</taxon>
        <taxon>Serratia</taxon>
    </lineage>
</organism>
<dbReference type="SUPFAM" id="SSF55729">
    <property type="entry name" value="Acyl-CoA N-acyltransferases (Nat)"/>
    <property type="match status" value="1"/>
</dbReference>
<dbReference type="GO" id="GO:0016747">
    <property type="term" value="F:acyltransferase activity, transferring groups other than amino-acyl groups"/>
    <property type="evidence" value="ECO:0007669"/>
    <property type="project" value="InterPro"/>
</dbReference>
<sequence>MSLQIRLAQQRDIVHLMAVERSAAQLFRQQPEWRFIAEGEVMAPQQHAAFIAERREWLAESDNGECAGFIAVQVQGGDWHIAELSVAGTWQRQGVGRRLIGAVAEEAKRQGAGRLTLTTFIEVPWNAPYYRRLGFRPLDDARLTAALRRHLDEDLAHGFAAGSRCAMEFTLS</sequence>